<name>A0A830HRR2_9CHLO</name>
<gene>
    <name evidence="1" type="ORF">PPROV_000810800</name>
</gene>
<reference evidence="1" key="1">
    <citation type="submission" date="2020-10" db="EMBL/GenBank/DDBJ databases">
        <title>Unveiling of a novel bifunctional photoreceptor, Dualchrome1, isolated from a cosmopolitan green alga.</title>
        <authorList>
            <person name="Suzuki S."/>
            <person name="Kawachi M."/>
        </authorList>
    </citation>
    <scope>NUCLEOTIDE SEQUENCE</scope>
    <source>
        <strain evidence="1">NIES 2893</strain>
    </source>
</reference>
<dbReference type="Proteomes" id="UP000660262">
    <property type="component" value="Unassembled WGS sequence"/>
</dbReference>
<dbReference type="EMBL" id="BNJQ01000024">
    <property type="protein sequence ID" value="GHP09373.1"/>
    <property type="molecule type" value="Genomic_DNA"/>
</dbReference>
<evidence type="ECO:0000313" key="1">
    <source>
        <dbReference type="EMBL" id="GHP09373.1"/>
    </source>
</evidence>
<keyword evidence="2" id="KW-1185">Reference proteome</keyword>
<proteinExistence type="predicted"/>
<dbReference type="AlphaFoldDB" id="A0A830HRR2"/>
<comment type="caution">
    <text evidence="1">The sequence shown here is derived from an EMBL/GenBank/DDBJ whole genome shotgun (WGS) entry which is preliminary data.</text>
</comment>
<sequence length="500" mass="56300">MAAPAPPQHLSHTNIGSAAEALASLNENQRHHVEELLLNQLQTTMGYHYSTVLAYPLAALGTRSGYPALELTLKRYNFKNIHFRCPAFFPKVCLTDFVEAYKKADKCTPFGNCMSAHVMCLQLKRHCVYNQTATHGWAMGVKRPGSVNFEHFTGGLREQARYTTFLTEQQCKDCVQVVSANGKSQEYWWGDRVLYNTADCMECKYGSVEAAQLPVVQPPQTTVESLRFEYDSQSAACKSSGGKSGCDAWNVPEEELRFARALNDGNWPAFHQWAMASHFAANMEASKVMLLVGETKCAQLWGTPRYPVEDCCVDPGENKLVNMPVTTCTQNFINNEGACTFPDSWVCTAGLLCCERDFEGHVVVRNADVLNHHRKQAHSLLHKFGLRTVPKHLEDEEKVHDFNEQHKFFTDEEREEQMPTRGVDANDVEEYEHQQRLKAAMASAQVVASPPIHNSHMLRRYGALGVDAFKRSEERVKEYEDGKTISDEFKQANSLMTVVG</sequence>
<accession>A0A830HRR2</accession>
<evidence type="ECO:0000313" key="2">
    <source>
        <dbReference type="Proteomes" id="UP000660262"/>
    </source>
</evidence>
<organism evidence="1 2">
    <name type="scientific">Pycnococcus provasolii</name>
    <dbReference type="NCBI Taxonomy" id="41880"/>
    <lineage>
        <taxon>Eukaryota</taxon>
        <taxon>Viridiplantae</taxon>
        <taxon>Chlorophyta</taxon>
        <taxon>Pseudoscourfieldiophyceae</taxon>
        <taxon>Pseudoscourfieldiales</taxon>
        <taxon>Pycnococcaceae</taxon>
        <taxon>Pycnococcus</taxon>
    </lineage>
</organism>
<protein>
    <submittedName>
        <fullName evidence="1">Uncharacterized protein</fullName>
    </submittedName>
</protein>